<dbReference type="AlphaFoldDB" id="A0A6J6K6S7"/>
<reference evidence="1" key="1">
    <citation type="submission" date="2020-05" db="EMBL/GenBank/DDBJ databases">
        <authorList>
            <person name="Chiriac C."/>
            <person name="Salcher M."/>
            <person name="Ghai R."/>
            <person name="Kavagutti S V."/>
        </authorList>
    </citation>
    <scope>NUCLEOTIDE SEQUENCE</scope>
</reference>
<organism evidence="1">
    <name type="scientific">freshwater metagenome</name>
    <dbReference type="NCBI Taxonomy" id="449393"/>
    <lineage>
        <taxon>unclassified sequences</taxon>
        <taxon>metagenomes</taxon>
        <taxon>ecological metagenomes</taxon>
    </lineage>
</organism>
<protein>
    <submittedName>
        <fullName evidence="1">Unannotated protein</fullName>
    </submittedName>
</protein>
<name>A0A6J6K6S7_9ZZZZ</name>
<gene>
    <name evidence="1" type="ORF">UFOPK2234_00160</name>
</gene>
<accession>A0A6J6K6S7</accession>
<dbReference type="EMBL" id="CAEZWG010000015">
    <property type="protein sequence ID" value="CAB4645380.1"/>
    <property type="molecule type" value="Genomic_DNA"/>
</dbReference>
<sequence>MVFGTPITFTPNESSLVATPKVSSPPIAIRASIFIFAKFSLILSTPFSILNGFVREEPRIVPPLGKMPRVA</sequence>
<evidence type="ECO:0000313" key="1">
    <source>
        <dbReference type="EMBL" id="CAB4645380.1"/>
    </source>
</evidence>
<proteinExistence type="predicted"/>